<organism evidence="3 4">
    <name type="scientific">Ruminococcus albus</name>
    <dbReference type="NCBI Taxonomy" id="1264"/>
    <lineage>
        <taxon>Bacteria</taxon>
        <taxon>Bacillati</taxon>
        <taxon>Bacillota</taxon>
        <taxon>Clostridia</taxon>
        <taxon>Eubacteriales</taxon>
        <taxon>Oscillospiraceae</taxon>
        <taxon>Ruminococcus</taxon>
    </lineage>
</organism>
<name>A0A1H7NXH1_RUMAL</name>
<evidence type="ECO:0000313" key="4">
    <source>
        <dbReference type="Proteomes" id="UP000186015"/>
    </source>
</evidence>
<evidence type="ECO:0008006" key="5">
    <source>
        <dbReference type="Google" id="ProtNLM"/>
    </source>
</evidence>
<evidence type="ECO:0000313" key="3">
    <source>
        <dbReference type="EMBL" id="SEL27705.1"/>
    </source>
</evidence>
<feature type="chain" id="PRO_5038575140" description="Lipoprotein" evidence="2">
    <location>
        <begin position="24"/>
        <end position="243"/>
    </location>
</feature>
<gene>
    <name evidence="3" type="ORF">SAMN05216469_11732</name>
</gene>
<protein>
    <recommendedName>
        <fullName evidence="5">Lipoprotein</fullName>
    </recommendedName>
</protein>
<dbReference type="AlphaFoldDB" id="A0A1H7NXH1"/>
<evidence type="ECO:0000256" key="1">
    <source>
        <dbReference type="SAM" id="MobiDB-lite"/>
    </source>
</evidence>
<dbReference type="EMBL" id="FOAT01000017">
    <property type="protein sequence ID" value="SEL27705.1"/>
    <property type="molecule type" value="Genomic_DNA"/>
</dbReference>
<feature type="signal peptide" evidence="2">
    <location>
        <begin position="1"/>
        <end position="23"/>
    </location>
</feature>
<reference evidence="3 4" key="1">
    <citation type="submission" date="2016-10" db="EMBL/GenBank/DDBJ databases">
        <authorList>
            <person name="de Groot N.N."/>
        </authorList>
    </citation>
    <scope>NUCLEOTIDE SEQUENCE [LARGE SCALE GENOMIC DNA]</scope>
    <source>
        <strain evidence="3 4">KH2T6</strain>
    </source>
</reference>
<feature type="compositionally biased region" description="Acidic residues" evidence="1">
    <location>
        <begin position="66"/>
        <end position="80"/>
    </location>
</feature>
<evidence type="ECO:0000256" key="2">
    <source>
        <dbReference type="SAM" id="SignalP"/>
    </source>
</evidence>
<feature type="region of interest" description="Disordered" evidence="1">
    <location>
        <begin position="23"/>
        <end position="80"/>
    </location>
</feature>
<dbReference type="Proteomes" id="UP000186015">
    <property type="component" value="Unassembled WGS sequence"/>
</dbReference>
<accession>A0A1H7NXH1</accession>
<dbReference type="OrthoDB" id="9832813at2"/>
<sequence>MKTNRIIAILCAASMALAMTACGKAKESDTDNSSKSETTTKASADESKTESTDSTESAVESNVSDLSEDPSESISDNDESDTIYVRKGGLVYYLPSDFVVVDADDTTSTLYYEAPDGSSITYTIYYIPSPFSKLDEETFKSTVQSKIEGYMKYAEKETKYIPTEIKQNTILGRTEYEMGYIIDGPSAENVDYLFYSFIENPDDENINFIIQAFSFKDHEIDYDFINENLKTIYSIEEDTFFDD</sequence>
<keyword evidence="2" id="KW-0732">Signal</keyword>
<feature type="compositionally biased region" description="Basic and acidic residues" evidence="1">
    <location>
        <begin position="24"/>
        <end position="34"/>
    </location>
</feature>
<dbReference type="RefSeq" id="WP_074835322.1">
    <property type="nucleotide sequence ID" value="NZ_FOAT01000017.1"/>
</dbReference>
<dbReference type="PROSITE" id="PS51257">
    <property type="entry name" value="PROKAR_LIPOPROTEIN"/>
    <property type="match status" value="1"/>
</dbReference>
<proteinExistence type="predicted"/>